<dbReference type="AlphaFoldDB" id="A0A4C1YGD1"/>
<dbReference type="EMBL" id="BGZK01001248">
    <property type="protein sequence ID" value="GBP75431.1"/>
    <property type="molecule type" value="Genomic_DNA"/>
</dbReference>
<sequence length="157" mass="17869">MRPPVFRMRVERLLNPIYIFPDTRSADEAVDISRTKKAECREERERSDLIRLMQIDSDPQSLNSKSDDNFRVPKFQLERSQPELRPSIELWVVGSTFLMAHLTSGLGMAPRPGARWNVRCASGTVLRSLGPHDGASRPTCDTTPPGTVRWSTLKQFM</sequence>
<comment type="caution">
    <text evidence="1">The sequence shown here is derived from an EMBL/GenBank/DDBJ whole genome shotgun (WGS) entry which is preliminary data.</text>
</comment>
<accession>A0A4C1YGD1</accession>
<evidence type="ECO:0000313" key="1">
    <source>
        <dbReference type="EMBL" id="GBP75431.1"/>
    </source>
</evidence>
<keyword evidence="2" id="KW-1185">Reference proteome</keyword>
<name>A0A4C1YGD1_EUMVA</name>
<reference evidence="1 2" key="1">
    <citation type="journal article" date="2019" name="Commun. Biol.">
        <title>The bagworm genome reveals a unique fibroin gene that provides high tensile strength.</title>
        <authorList>
            <person name="Kono N."/>
            <person name="Nakamura H."/>
            <person name="Ohtoshi R."/>
            <person name="Tomita M."/>
            <person name="Numata K."/>
            <person name="Arakawa K."/>
        </authorList>
    </citation>
    <scope>NUCLEOTIDE SEQUENCE [LARGE SCALE GENOMIC DNA]</scope>
</reference>
<evidence type="ECO:0000313" key="2">
    <source>
        <dbReference type="Proteomes" id="UP000299102"/>
    </source>
</evidence>
<proteinExistence type="predicted"/>
<dbReference type="Proteomes" id="UP000299102">
    <property type="component" value="Unassembled WGS sequence"/>
</dbReference>
<gene>
    <name evidence="1" type="ORF">EVAR_54524_1</name>
</gene>
<organism evidence="1 2">
    <name type="scientific">Eumeta variegata</name>
    <name type="common">Bagworm moth</name>
    <name type="synonym">Eumeta japonica</name>
    <dbReference type="NCBI Taxonomy" id="151549"/>
    <lineage>
        <taxon>Eukaryota</taxon>
        <taxon>Metazoa</taxon>
        <taxon>Ecdysozoa</taxon>
        <taxon>Arthropoda</taxon>
        <taxon>Hexapoda</taxon>
        <taxon>Insecta</taxon>
        <taxon>Pterygota</taxon>
        <taxon>Neoptera</taxon>
        <taxon>Endopterygota</taxon>
        <taxon>Lepidoptera</taxon>
        <taxon>Glossata</taxon>
        <taxon>Ditrysia</taxon>
        <taxon>Tineoidea</taxon>
        <taxon>Psychidae</taxon>
        <taxon>Oiketicinae</taxon>
        <taxon>Eumeta</taxon>
    </lineage>
</organism>
<protein>
    <submittedName>
        <fullName evidence="1">Uncharacterized protein</fullName>
    </submittedName>
</protein>